<dbReference type="CDD" id="cd06261">
    <property type="entry name" value="TM_PBP2"/>
    <property type="match status" value="1"/>
</dbReference>
<dbReference type="InterPro" id="IPR051393">
    <property type="entry name" value="ABC_transporter_permease"/>
</dbReference>
<gene>
    <name evidence="9" type="ORF">HYG85_10405</name>
</gene>
<comment type="subcellular location">
    <subcellularLocation>
        <location evidence="1 7">Cell membrane</location>
        <topology evidence="1 7">Multi-pass membrane protein</topology>
    </subcellularLocation>
</comment>
<proteinExistence type="inferred from homology"/>
<feature type="transmembrane region" description="Helical" evidence="7">
    <location>
        <begin position="163"/>
        <end position="184"/>
    </location>
</feature>
<keyword evidence="4 7" id="KW-0812">Transmembrane</keyword>
<keyword evidence="6 7" id="KW-0472">Membrane</keyword>
<evidence type="ECO:0000313" key="9">
    <source>
        <dbReference type="EMBL" id="QUH29316.1"/>
    </source>
</evidence>
<dbReference type="EMBL" id="CP058561">
    <property type="protein sequence ID" value="QUH29316.1"/>
    <property type="molecule type" value="Genomic_DNA"/>
</dbReference>
<dbReference type="GO" id="GO:0005886">
    <property type="term" value="C:plasma membrane"/>
    <property type="evidence" value="ECO:0007669"/>
    <property type="project" value="UniProtKB-SubCell"/>
</dbReference>
<feature type="transmembrane region" description="Helical" evidence="7">
    <location>
        <begin position="80"/>
        <end position="101"/>
    </location>
</feature>
<dbReference type="RefSeq" id="WP_113672919.1">
    <property type="nucleotide sequence ID" value="NZ_CP058561.1"/>
</dbReference>
<dbReference type="GO" id="GO:0055085">
    <property type="term" value="P:transmembrane transport"/>
    <property type="evidence" value="ECO:0007669"/>
    <property type="project" value="InterPro"/>
</dbReference>
<dbReference type="SUPFAM" id="SSF161098">
    <property type="entry name" value="MetI-like"/>
    <property type="match status" value="1"/>
</dbReference>
<comment type="similarity">
    <text evidence="7">Belongs to the binding-protein-dependent transport system permease family.</text>
</comment>
<evidence type="ECO:0000256" key="3">
    <source>
        <dbReference type="ARBA" id="ARBA00022475"/>
    </source>
</evidence>
<feature type="domain" description="ABC transmembrane type-1" evidence="8">
    <location>
        <begin position="76"/>
        <end position="288"/>
    </location>
</feature>
<feature type="transmembrane region" description="Helical" evidence="7">
    <location>
        <begin position="21"/>
        <end position="45"/>
    </location>
</feature>
<evidence type="ECO:0000259" key="8">
    <source>
        <dbReference type="PROSITE" id="PS50928"/>
    </source>
</evidence>
<accession>A0A8J8MAG6</accession>
<evidence type="ECO:0000256" key="1">
    <source>
        <dbReference type="ARBA" id="ARBA00004651"/>
    </source>
</evidence>
<feature type="transmembrane region" description="Helical" evidence="7">
    <location>
        <begin position="113"/>
        <end position="133"/>
    </location>
</feature>
<feature type="transmembrane region" description="Helical" evidence="7">
    <location>
        <begin position="269"/>
        <end position="289"/>
    </location>
</feature>
<dbReference type="PANTHER" id="PTHR30193">
    <property type="entry name" value="ABC TRANSPORTER PERMEASE PROTEIN"/>
    <property type="match status" value="1"/>
</dbReference>
<dbReference type="Proteomes" id="UP000677305">
    <property type="component" value="Chromosome"/>
</dbReference>
<evidence type="ECO:0000256" key="6">
    <source>
        <dbReference type="ARBA" id="ARBA00023136"/>
    </source>
</evidence>
<evidence type="ECO:0000256" key="2">
    <source>
        <dbReference type="ARBA" id="ARBA00022448"/>
    </source>
</evidence>
<evidence type="ECO:0000256" key="4">
    <source>
        <dbReference type="ARBA" id="ARBA00022692"/>
    </source>
</evidence>
<dbReference type="Gene3D" id="1.10.3720.10">
    <property type="entry name" value="MetI-like"/>
    <property type="match status" value="1"/>
</dbReference>
<keyword evidence="3" id="KW-1003">Cell membrane</keyword>
<dbReference type="InterPro" id="IPR035906">
    <property type="entry name" value="MetI-like_sf"/>
</dbReference>
<dbReference type="InterPro" id="IPR000515">
    <property type="entry name" value="MetI-like"/>
</dbReference>
<keyword evidence="2 7" id="KW-0813">Transport</keyword>
<sequence length="299" mass="33925">MKTIQSKLKKQLHSPKIVNIMYVPALIFFVLLIFYPFFQGIIISFKEWNGYSPKFLWVGLQKYQKLFHDKDFYFTVKNTLIYGVGSTLIQNVLGLGCAVLLDQKMRCEKLVRTVVYLPVVISALIMGYVWYFFFKFEGGAINDIMMLLGLDPLDWLAVGKRSVWIITLVNSFQYMGISMVIYLAGLQGIPKTYYEAASIDGATSWTKFKNVTIPLLMPAITTSVVINIIGGLKLFDVIMAMTKGGPGYTSASISTMMYQIYFVRMDAGYASAMGIVMFLIISIISIINLKFFRNKEVEM</sequence>
<dbReference type="OrthoDB" id="367897at2"/>
<protein>
    <submittedName>
        <fullName evidence="9">Sugar ABC transporter permease</fullName>
    </submittedName>
</protein>
<feature type="transmembrane region" description="Helical" evidence="7">
    <location>
        <begin position="215"/>
        <end position="235"/>
    </location>
</feature>
<organism evidence="9 10">
    <name type="scientific">Vallitalea guaymasensis</name>
    <dbReference type="NCBI Taxonomy" id="1185412"/>
    <lineage>
        <taxon>Bacteria</taxon>
        <taxon>Bacillati</taxon>
        <taxon>Bacillota</taxon>
        <taxon>Clostridia</taxon>
        <taxon>Lachnospirales</taxon>
        <taxon>Vallitaleaceae</taxon>
        <taxon>Vallitalea</taxon>
    </lineage>
</organism>
<dbReference type="PROSITE" id="PS50928">
    <property type="entry name" value="ABC_TM1"/>
    <property type="match status" value="1"/>
</dbReference>
<keyword evidence="10" id="KW-1185">Reference proteome</keyword>
<name>A0A8J8MAG6_9FIRM</name>
<evidence type="ECO:0000256" key="5">
    <source>
        <dbReference type="ARBA" id="ARBA00022989"/>
    </source>
</evidence>
<dbReference type="PANTHER" id="PTHR30193:SF37">
    <property type="entry name" value="INNER MEMBRANE ABC TRANSPORTER PERMEASE PROTEIN YCJO"/>
    <property type="match status" value="1"/>
</dbReference>
<dbReference type="KEGG" id="vgu:HYG85_10405"/>
<evidence type="ECO:0000256" key="7">
    <source>
        <dbReference type="RuleBase" id="RU363032"/>
    </source>
</evidence>
<dbReference type="AlphaFoldDB" id="A0A8J8MAG6"/>
<keyword evidence="5 7" id="KW-1133">Transmembrane helix</keyword>
<reference evidence="9 10" key="1">
    <citation type="submission" date="2020-07" db="EMBL/GenBank/DDBJ databases">
        <title>Vallitalea guaymasensis genome.</title>
        <authorList>
            <person name="Postec A."/>
        </authorList>
    </citation>
    <scope>NUCLEOTIDE SEQUENCE [LARGE SCALE GENOMIC DNA]</scope>
    <source>
        <strain evidence="9 10">Ra1766G1</strain>
    </source>
</reference>
<evidence type="ECO:0000313" key="10">
    <source>
        <dbReference type="Proteomes" id="UP000677305"/>
    </source>
</evidence>
<dbReference type="Pfam" id="PF00528">
    <property type="entry name" value="BPD_transp_1"/>
    <property type="match status" value="1"/>
</dbReference>